<evidence type="ECO:0000313" key="3">
    <source>
        <dbReference type="Proteomes" id="UP001209803"/>
    </source>
</evidence>
<dbReference type="EMBL" id="CP120863">
    <property type="protein sequence ID" value="WFE87423.1"/>
    <property type="molecule type" value="Genomic_DNA"/>
</dbReference>
<dbReference type="InterPro" id="IPR025870">
    <property type="entry name" value="Glyoxalase-like_dom"/>
</dbReference>
<gene>
    <name evidence="2" type="ORF">K1718_14710</name>
</gene>
<reference evidence="2 3" key="1">
    <citation type="submission" date="2023-03" db="EMBL/GenBank/DDBJ databases">
        <title>Roseibium porphyridii sp. nov. and Roseibium rhodosorbium sp. nov. isolated from marine algae, Porphyridium cruentum and Rhodosorus marinus, respectively.</title>
        <authorList>
            <person name="Lee M.W."/>
            <person name="Choi B.J."/>
            <person name="Lee J.K."/>
            <person name="Choi D.G."/>
            <person name="Baek J.H."/>
            <person name="Bayburt H."/>
            <person name="Kim J.M."/>
            <person name="Han D.M."/>
            <person name="Kim K.H."/>
            <person name="Jeon C.O."/>
        </authorList>
    </citation>
    <scope>NUCLEOTIDE SEQUENCE [LARGE SCALE GENOMIC DNA]</scope>
    <source>
        <strain evidence="2 3">KMA01</strain>
    </source>
</reference>
<dbReference type="PANTHER" id="PTHR40265:SF1">
    <property type="entry name" value="GLYOXALASE-LIKE DOMAIN-CONTAINING PROTEIN"/>
    <property type="match status" value="1"/>
</dbReference>
<dbReference type="CDD" id="cd06587">
    <property type="entry name" value="VOC"/>
    <property type="match status" value="1"/>
</dbReference>
<evidence type="ECO:0000313" key="2">
    <source>
        <dbReference type="EMBL" id="WFE87423.1"/>
    </source>
</evidence>
<feature type="domain" description="Glyoxalase-like" evidence="1">
    <location>
        <begin position="5"/>
        <end position="190"/>
    </location>
</feature>
<dbReference type="InterPro" id="IPR029068">
    <property type="entry name" value="Glyas_Bleomycin-R_OHBP_Dase"/>
</dbReference>
<dbReference type="Pfam" id="PF13468">
    <property type="entry name" value="Glyoxalase_3"/>
    <property type="match status" value="1"/>
</dbReference>
<organism evidence="2 3">
    <name type="scientific">Roseibium porphyridii</name>
    <dbReference type="NCBI Taxonomy" id="2866279"/>
    <lineage>
        <taxon>Bacteria</taxon>
        <taxon>Pseudomonadati</taxon>
        <taxon>Pseudomonadota</taxon>
        <taxon>Alphaproteobacteria</taxon>
        <taxon>Hyphomicrobiales</taxon>
        <taxon>Stappiaceae</taxon>
        <taxon>Roseibium</taxon>
    </lineage>
</organism>
<dbReference type="RefSeq" id="WP_265681906.1">
    <property type="nucleotide sequence ID" value="NZ_CP120863.1"/>
</dbReference>
<dbReference type="SUPFAM" id="SSF54593">
    <property type="entry name" value="Glyoxalase/Bleomycin resistance protein/Dihydroxybiphenyl dioxygenase"/>
    <property type="match status" value="1"/>
</dbReference>
<proteinExistence type="predicted"/>
<protein>
    <submittedName>
        <fullName evidence="2">VOC family protein</fullName>
    </submittedName>
</protein>
<evidence type="ECO:0000259" key="1">
    <source>
        <dbReference type="Pfam" id="PF13468"/>
    </source>
</evidence>
<keyword evidence="3" id="KW-1185">Reference proteome</keyword>
<dbReference type="Gene3D" id="3.10.180.10">
    <property type="entry name" value="2,3-Dihydroxybiphenyl 1,2-Dioxygenase, domain 1"/>
    <property type="match status" value="1"/>
</dbReference>
<accession>A0ABY8F3U5</accession>
<name>A0ABY8F3U5_9HYPH</name>
<dbReference type="Proteomes" id="UP001209803">
    <property type="component" value="Chromosome"/>
</dbReference>
<sequence>MVRGLDHIVVAVKDLDAAGRAYAELGFTVTPENRHPWGTANRLIQVDGFFIELLSVADASLIEEPAGKHFSFGAFNRDFLSQREGASMLVLESKGAAEDRDAFLKSGLDLYEPFSFERTAHLKDGSTASVAFDLTILNNPLSPQIGYFTCFNKYPENFWKQDFQTHANGARTVQTVYMLAEDPSDHHEFLGAFAGQREMRATSLGLELETPRGKVFVISPAGYKSLVGEAAANAVVGDLPLLVALEFECDCLDATRIVPANELFGLTIVLKPAKEHK</sequence>
<dbReference type="PANTHER" id="PTHR40265">
    <property type="entry name" value="BLL2707 PROTEIN"/>
    <property type="match status" value="1"/>
</dbReference>